<organism evidence="1 2">
    <name type="scientific">Hebeloma cylindrosporum</name>
    <dbReference type="NCBI Taxonomy" id="76867"/>
    <lineage>
        <taxon>Eukaryota</taxon>
        <taxon>Fungi</taxon>
        <taxon>Dikarya</taxon>
        <taxon>Basidiomycota</taxon>
        <taxon>Agaricomycotina</taxon>
        <taxon>Agaricomycetes</taxon>
        <taxon>Agaricomycetidae</taxon>
        <taxon>Agaricales</taxon>
        <taxon>Agaricineae</taxon>
        <taxon>Hymenogastraceae</taxon>
        <taxon>Hebeloma</taxon>
    </lineage>
</organism>
<dbReference type="EMBL" id="KN831772">
    <property type="protein sequence ID" value="KIM45514.1"/>
    <property type="molecule type" value="Genomic_DNA"/>
</dbReference>
<name>A0A0C3CN14_HEBCY</name>
<keyword evidence="2" id="KW-1185">Reference proteome</keyword>
<reference evidence="2" key="2">
    <citation type="submission" date="2015-01" db="EMBL/GenBank/DDBJ databases">
        <title>Evolutionary Origins and Diversification of the Mycorrhizal Mutualists.</title>
        <authorList>
            <consortium name="DOE Joint Genome Institute"/>
            <consortium name="Mycorrhizal Genomics Consortium"/>
            <person name="Kohler A."/>
            <person name="Kuo A."/>
            <person name="Nagy L.G."/>
            <person name="Floudas D."/>
            <person name="Copeland A."/>
            <person name="Barry K.W."/>
            <person name="Cichocki N."/>
            <person name="Veneault-Fourrey C."/>
            <person name="LaButti K."/>
            <person name="Lindquist E.A."/>
            <person name="Lipzen A."/>
            <person name="Lundell T."/>
            <person name="Morin E."/>
            <person name="Murat C."/>
            <person name="Riley R."/>
            <person name="Ohm R."/>
            <person name="Sun H."/>
            <person name="Tunlid A."/>
            <person name="Henrissat B."/>
            <person name="Grigoriev I.V."/>
            <person name="Hibbett D.S."/>
            <person name="Martin F."/>
        </authorList>
    </citation>
    <scope>NUCLEOTIDE SEQUENCE [LARGE SCALE GENOMIC DNA]</scope>
    <source>
        <strain evidence="2">h7</strain>
    </source>
</reference>
<evidence type="ECO:0000313" key="1">
    <source>
        <dbReference type="EMBL" id="KIM45514.1"/>
    </source>
</evidence>
<gene>
    <name evidence="1" type="ORF">M413DRAFT_442181</name>
</gene>
<dbReference type="HOGENOM" id="CLU_2512893_0_0_1"/>
<dbReference type="AlphaFoldDB" id="A0A0C3CN14"/>
<proteinExistence type="predicted"/>
<protein>
    <submittedName>
        <fullName evidence="1">Uncharacterized protein</fullName>
    </submittedName>
</protein>
<sequence length="85" mass="9428">MSTRISKSSITSKINRFGESSLQAAAYASHWTLVIITRSVYSNKCLVSYPLSHSMDASVASFWRTLPQSRNAGVSSVRSTSQRQR</sequence>
<evidence type="ECO:0000313" key="2">
    <source>
        <dbReference type="Proteomes" id="UP000053424"/>
    </source>
</evidence>
<accession>A0A0C3CN14</accession>
<dbReference type="Proteomes" id="UP000053424">
    <property type="component" value="Unassembled WGS sequence"/>
</dbReference>
<reference evidence="1 2" key="1">
    <citation type="submission" date="2014-04" db="EMBL/GenBank/DDBJ databases">
        <authorList>
            <consortium name="DOE Joint Genome Institute"/>
            <person name="Kuo A."/>
            <person name="Gay G."/>
            <person name="Dore J."/>
            <person name="Kohler A."/>
            <person name="Nagy L.G."/>
            <person name="Floudas D."/>
            <person name="Copeland A."/>
            <person name="Barry K.W."/>
            <person name="Cichocki N."/>
            <person name="Veneault-Fourrey C."/>
            <person name="LaButti K."/>
            <person name="Lindquist E.A."/>
            <person name="Lipzen A."/>
            <person name="Lundell T."/>
            <person name="Morin E."/>
            <person name="Murat C."/>
            <person name="Sun H."/>
            <person name="Tunlid A."/>
            <person name="Henrissat B."/>
            <person name="Grigoriev I.V."/>
            <person name="Hibbett D.S."/>
            <person name="Martin F."/>
            <person name="Nordberg H.P."/>
            <person name="Cantor M.N."/>
            <person name="Hua S.X."/>
        </authorList>
    </citation>
    <scope>NUCLEOTIDE SEQUENCE [LARGE SCALE GENOMIC DNA]</scope>
    <source>
        <strain evidence="2">h7</strain>
    </source>
</reference>